<name>A0A4Y4EZZ3_9GAMM</name>
<sequence length="428" mass="46608">MRLNNLRKTKHPLMTSLLLGAAALGAQPSLATEIAIACGSGDAADYCPTVAKEWAEKTGNDVKVVSTPNATTEKLSLFQQLLNSQSSDVDVMMIDIVWPGMLAKHLIDLSQYLPEDASEGFFPELIDNNTVDGRLVAMPWYTDAGMLYYRTDLLEKHGHAVPETWEELTRIATQVQAAERQAGNEDFWGYSFQGRAYEGLTTNALEWIASHGGGTIIDSDGKVTIDNPQAAKALDRAAAWIGTISPEGTLNHTEEKTRGIFQSGNALFLRNWPYVWALANGEGSEVAGKIGMAPLPHGPNGESAATLGGWNFAVSRYSEHPELAAELVEYITARDQQKDHALAMGMNPTIESLYQDEEVLDRNPAMSDLYETLTHGVTRPATVTGDAYARVSNAFFNATHRVLSGDLEGAAAVAQLQSQLERLGRRAW</sequence>
<dbReference type="PANTHER" id="PTHR43649">
    <property type="entry name" value="ARABINOSE-BINDING PROTEIN-RELATED"/>
    <property type="match status" value="1"/>
</dbReference>
<dbReference type="Gene3D" id="3.40.190.10">
    <property type="entry name" value="Periplasmic binding protein-like II"/>
    <property type="match status" value="2"/>
</dbReference>
<dbReference type="InterPro" id="IPR006059">
    <property type="entry name" value="SBP"/>
</dbReference>
<dbReference type="OrthoDB" id="9808332at2"/>
<dbReference type="GO" id="GO:0042597">
    <property type="term" value="C:periplasmic space"/>
    <property type="evidence" value="ECO:0007669"/>
    <property type="project" value="UniProtKB-SubCell"/>
</dbReference>
<dbReference type="Pfam" id="PF01547">
    <property type="entry name" value="SBP_bac_1"/>
    <property type="match status" value="1"/>
</dbReference>
<keyword evidence="3" id="KW-0813">Transport</keyword>
<dbReference type="CDD" id="cd14750">
    <property type="entry name" value="PBP2_TMBP"/>
    <property type="match status" value="1"/>
</dbReference>
<proteinExistence type="inferred from homology"/>
<dbReference type="RefSeq" id="WP_141317163.1">
    <property type="nucleotide sequence ID" value="NZ_BJOC01000003.1"/>
</dbReference>
<gene>
    <name evidence="6" type="ORF">HHA01_01210</name>
</gene>
<keyword evidence="4 5" id="KW-0732">Signal</keyword>
<keyword evidence="7" id="KW-1185">Reference proteome</keyword>
<reference evidence="6 7" key="1">
    <citation type="submission" date="2019-06" db="EMBL/GenBank/DDBJ databases">
        <title>Whole genome shotgun sequence of Halomonas halmophila NBRC 15537.</title>
        <authorList>
            <person name="Hosoyama A."/>
            <person name="Uohara A."/>
            <person name="Ohji S."/>
            <person name="Ichikawa N."/>
        </authorList>
    </citation>
    <scope>NUCLEOTIDE SEQUENCE [LARGE SCALE GENOMIC DNA]</scope>
    <source>
        <strain evidence="6 7">NBRC 15537</strain>
    </source>
</reference>
<feature type="chain" id="PRO_5021241846" evidence="5">
    <location>
        <begin position="32"/>
        <end position="428"/>
    </location>
</feature>
<protein>
    <submittedName>
        <fullName evidence="6">Sugar ABC transporter substrate-binding protein</fullName>
    </submittedName>
</protein>
<evidence type="ECO:0000256" key="2">
    <source>
        <dbReference type="ARBA" id="ARBA00008520"/>
    </source>
</evidence>
<comment type="subcellular location">
    <subcellularLocation>
        <location evidence="1">Periplasm</location>
    </subcellularLocation>
</comment>
<comment type="similarity">
    <text evidence="2">Belongs to the bacterial solute-binding protein 1 family.</text>
</comment>
<evidence type="ECO:0000256" key="5">
    <source>
        <dbReference type="SAM" id="SignalP"/>
    </source>
</evidence>
<evidence type="ECO:0000256" key="3">
    <source>
        <dbReference type="ARBA" id="ARBA00022448"/>
    </source>
</evidence>
<feature type="signal peptide" evidence="5">
    <location>
        <begin position="1"/>
        <end position="31"/>
    </location>
</feature>
<dbReference type="Proteomes" id="UP000319812">
    <property type="component" value="Unassembled WGS sequence"/>
</dbReference>
<accession>A0A4Y4EZZ3</accession>
<evidence type="ECO:0000256" key="1">
    <source>
        <dbReference type="ARBA" id="ARBA00004418"/>
    </source>
</evidence>
<comment type="caution">
    <text evidence="6">The sequence shown here is derived from an EMBL/GenBank/DDBJ whole genome shotgun (WGS) entry which is preliminary data.</text>
</comment>
<dbReference type="InterPro" id="IPR050490">
    <property type="entry name" value="Bact_solute-bd_prot1"/>
</dbReference>
<evidence type="ECO:0000313" key="7">
    <source>
        <dbReference type="Proteomes" id="UP000319812"/>
    </source>
</evidence>
<dbReference type="AlphaFoldDB" id="A0A4Y4EZZ3"/>
<dbReference type="PANTHER" id="PTHR43649:SF34">
    <property type="entry name" value="ABC TRANSPORTER PERIPLASMIC-BINDING PROTEIN YCJN-RELATED"/>
    <property type="match status" value="1"/>
</dbReference>
<dbReference type="SUPFAM" id="SSF53850">
    <property type="entry name" value="Periplasmic binding protein-like II"/>
    <property type="match status" value="1"/>
</dbReference>
<evidence type="ECO:0000256" key="4">
    <source>
        <dbReference type="ARBA" id="ARBA00022729"/>
    </source>
</evidence>
<evidence type="ECO:0000313" key="6">
    <source>
        <dbReference type="EMBL" id="GED21144.1"/>
    </source>
</evidence>
<organism evidence="6 7">
    <name type="scientific">Halomonas halmophila</name>
    <dbReference type="NCBI Taxonomy" id="252"/>
    <lineage>
        <taxon>Bacteria</taxon>
        <taxon>Pseudomonadati</taxon>
        <taxon>Pseudomonadota</taxon>
        <taxon>Gammaproteobacteria</taxon>
        <taxon>Oceanospirillales</taxon>
        <taxon>Halomonadaceae</taxon>
        <taxon>Halomonas</taxon>
    </lineage>
</organism>
<dbReference type="EMBL" id="BJOC01000003">
    <property type="protein sequence ID" value="GED21144.1"/>
    <property type="molecule type" value="Genomic_DNA"/>
</dbReference>